<accession>A0A0G4NTX2</accession>
<name>A0A0G4NTX2_PENC3</name>
<sequence>MYTKSALALVLLPLLLAALSVGNIYNRRSDCSFATNPNLGDSDDSFTGS</sequence>
<evidence type="ECO:0000313" key="3">
    <source>
        <dbReference type="Proteomes" id="UP000053732"/>
    </source>
</evidence>
<dbReference type="Proteomes" id="UP000053732">
    <property type="component" value="Unassembled WGS sequence"/>
</dbReference>
<proteinExistence type="predicted"/>
<dbReference type="AlphaFoldDB" id="A0A0G4NTX2"/>
<evidence type="ECO:0000313" key="2">
    <source>
        <dbReference type="EMBL" id="CRL17512.1"/>
    </source>
</evidence>
<organism evidence="2 3">
    <name type="scientific">Penicillium camemberti (strain FM 013)</name>
    <dbReference type="NCBI Taxonomy" id="1429867"/>
    <lineage>
        <taxon>Eukaryota</taxon>
        <taxon>Fungi</taxon>
        <taxon>Dikarya</taxon>
        <taxon>Ascomycota</taxon>
        <taxon>Pezizomycotina</taxon>
        <taxon>Eurotiomycetes</taxon>
        <taxon>Eurotiomycetidae</taxon>
        <taxon>Eurotiales</taxon>
        <taxon>Aspergillaceae</taxon>
        <taxon>Penicillium</taxon>
    </lineage>
</organism>
<dbReference type="EMBL" id="HG793134">
    <property type="protein sequence ID" value="CRL17512.1"/>
    <property type="molecule type" value="Genomic_DNA"/>
</dbReference>
<reference evidence="2 3" key="1">
    <citation type="journal article" date="2014" name="Nat. Commun.">
        <title>Multiple recent horizontal transfers of a large genomic region in cheese making fungi.</title>
        <authorList>
            <person name="Cheeseman K."/>
            <person name="Ropars J."/>
            <person name="Renault P."/>
            <person name="Dupont J."/>
            <person name="Gouzy J."/>
            <person name="Branca A."/>
            <person name="Abraham A.L."/>
            <person name="Ceppi M."/>
            <person name="Conseiller E."/>
            <person name="Debuchy R."/>
            <person name="Malagnac F."/>
            <person name="Goarin A."/>
            <person name="Silar P."/>
            <person name="Lacoste S."/>
            <person name="Sallet E."/>
            <person name="Bensimon A."/>
            <person name="Giraud T."/>
            <person name="Brygoo Y."/>
        </authorList>
    </citation>
    <scope>NUCLEOTIDE SEQUENCE [LARGE SCALE GENOMIC DNA]</scope>
    <source>
        <strain evidence="3">FM 013</strain>
    </source>
</reference>
<keyword evidence="1" id="KW-0732">Signal</keyword>
<gene>
    <name evidence="2" type="ORF">PCAMFM013_S001g000472</name>
</gene>
<keyword evidence="3" id="KW-1185">Reference proteome</keyword>
<protein>
    <submittedName>
        <fullName evidence="2">Str. FM013</fullName>
    </submittedName>
</protein>
<feature type="signal peptide" evidence="1">
    <location>
        <begin position="1"/>
        <end position="22"/>
    </location>
</feature>
<feature type="chain" id="PRO_5005195143" evidence="1">
    <location>
        <begin position="23"/>
        <end position="49"/>
    </location>
</feature>
<evidence type="ECO:0000256" key="1">
    <source>
        <dbReference type="SAM" id="SignalP"/>
    </source>
</evidence>